<comment type="similarity">
    <text evidence="1 4">Belongs to the bacterial histone-like protein family.</text>
</comment>
<reference evidence="5" key="1">
    <citation type="submission" date="2018-09" db="EMBL/GenBank/DDBJ databases">
        <title>Murine metabolic-syndrome-specific gut microbial biobank.</title>
        <authorList>
            <person name="Liu C."/>
        </authorList>
    </citation>
    <scope>NUCLEOTIDE SEQUENCE</scope>
    <source>
        <strain evidence="5">D42-62</strain>
    </source>
</reference>
<protein>
    <submittedName>
        <fullName evidence="5">HU family DNA-binding protein</fullName>
    </submittedName>
</protein>
<evidence type="ECO:0000256" key="2">
    <source>
        <dbReference type="ARBA" id="ARBA00023067"/>
    </source>
</evidence>
<dbReference type="OrthoDB" id="2048770at2"/>
<dbReference type="GO" id="GO:0030261">
    <property type="term" value="P:chromosome condensation"/>
    <property type="evidence" value="ECO:0007669"/>
    <property type="project" value="UniProtKB-KW"/>
</dbReference>
<dbReference type="SMART" id="SM00411">
    <property type="entry name" value="BHL"/>
    <property type="match status" value="1"/>
</dbReference>
<evidence type="ECO:0000256" key="3">
    <source>
        <dbReference type="ARBA" id="ARBA00023125"/>
    </source>
</evidence>
<evidence type="ECO:0000313" key="6">
    <source>
        <dbReference type="Proteomes" id="UP001154420"/>
    </source>
</evidence>
<name>A0A9X5BJS1_9FIRM</name>
<organism evidence="5 6">
    <name type="scientific">Parablautia muri</name>
    <dbReference type="NCBI Taxonomy" id="2320879"/>
    <lineage>
        <taxon>Bacteria</taxon>
        <taxon>Bacillati</taxon>
        <taxon>Bacillota</taxon>
        <taxon>Clostridia</taxon>
        <taxon>Lachnospirales</taxon>
        <taxon>Lachnospiraceae</taxon>
        <taxon>Parablautia</taxon>
    </lineage>
</organism>
<dbReference type="PANTHER" id="PTHR33175">
    <property type="entry name" value="DNA-BINDING PROTEIN HU"/>
    <property type="match status" value="1"/>
</dbReference>
<keyword evidence="2" id="KW-0226">DNA condensation</keyword>
<dbReference type="AlphaFoldDB" id="A0A9X5BJS1"/>
<dbReference type="GO" id="GO:0003677">
    <property type="term" value="F:DNA binding"/>
    <property type="evidence" value="ECO:0007669"/>
    <property type="project" value="UniProtKB-KW"/>
</dbReference>
<evidence type="ECO:0000313" key="5">
    <source>
        <dbReference type="EMBL" id="NBJ95210.1"/>
    </source>
</evidence>
<dbReference type="Gene3D" id="4.10.520.10">
    <property type="entry name" value="IHF-like DNA-binding proteins"/>
    <property type="match status" value="1"/>
</dbReference>
<dbReference type="EMBL" id="QZDT01000071">
    <property type="protein sequence ID" value="NBJ95210.1"/>
    <property type="molecule type" value="Genomic_DNA"/>
</dbReference>
<gene>
    <name evidence="5" type="ORF">D5281_22355</name>
</gene>
<dbReference type="GO" id="GO:0005829">
    <property type="term" value="C:cytosol"/>
    <property type="evidence" value="ECO:0007669"/>
    <property type="project" value="TreeGrafter"/>
</dbReference>
<dbReference type="InterPro" id="IPR010992">
    <property type="entry name" value="IHF-like_DNA-bd_dom_sf"/>
</dbReference>
<dbReference type="GO" id="GO:0030527">
    <property type="term" value="F:structural constituent of chromatin"/>
    <property type="evidence" value="ECO:0007669"/>
    <property type="project" value="InterPro"/>
</dbReference>
<proteinExistence type="inferred from homology"/>
<keyword evidence="3 5" id="KW-0238">DNA-binding</keyword>
<sequence length="94" mass="10759">MAETGGITKKEARRGLELFIETLMECMSENEKVMFSGFGRFEMKTAKERKGRVPLSGEECIVPEHKKMKFYASDTLADKIDEILEENDTYGIDE</sequence>
<evidence type="ECO:0000256" key="1">
    <source>
        <dbReference type="ARBA" id="ARBA00010529"/>
    </source>
</evidence>
<dbReference type="InterPro" id="IPR000119">
    <property type="entry name" value="Hist_DNA-bd"/>
</dbReference>
<comment type="caution">
    <text evidence="5">The sequence shown here is derived from an EMBL/GenBank/DDBJ whole genome shotgun (WGS) entry which is preliminary data.</text>
</comment>
<dbReference type="Pfam" id="PF00216">
    <property type="entry name" value="Bac_DNA_binding"/>
    <property type="match status" value="1"/>
</dbReference>
<accession>A0A9X5BJS1</accession>
<dbReference type="PANTHER" id="PTHR33175:SF3">
    <property type="entry name" value="DNA-BINDING PROTEIN HU-BETA"/>
    <property type="match status" value="1"/>
</dbReference>
<evidence type="ECO:0000256" key="4">
    <source>
        <dbReference type="RuleBase" id="RU003939"/>
    </source>
</evidence>
<dbReference type="Proteomes" id="UP001154420">
    <property type="component" value="Unassembled WGS sequence"/>
</dbReference>
<dbReference type="SUPFAM" id="SSF47729">
    <property type="entry name" value="IHF-like DNA-binding proteins"/>
    <property type="match status" value="1"/>
</dbReference>
<keyword evidence="6" id="KW-1185">Reference proteome</keyword>